<dbReference type="GO" id="GO:0034338">
    <property type="term" value="F:short-chain carboxylesterase activity"/>
    <property type="evidence" value="ECO:0007669"/>
    <property type="project" value="TreeGrafter"/>
</dbReference>
<dbReference type="SUPFAM" id="SSF53474">
    <property type="entry name" value="alpha/beta-Hydrolases"/>
    <property type="match status" value="1"/>
</dbReference>
<evidence type="ECO:0000313" key="2">
    <source>
        <dbReference type="EMBL" id="VVU94297.1"/>
    </source>
</evidence>
<protein>
    <recommendedName>
        <fullName evidence="3">Alpha/beta hydrolase family</fullName>
    </recommendedName>
</protein>
<dbReference type="GO" id="GO:0047372">
    <property type="term" value="F:monoacylglycerol lipase activity"/>
    <property type="evidence" value="ECO:0007669"/>
    <property type="project" value="TreeGrafter"/>
</dbReference>
<dbReference type="AlphaFoldDB" id="A0A5E8CH02"/>
<comment type="similarity">
    <text evidence="1">Belongs to the AB hydrolase superfamily. AB hydrolase 4 family.</text>
</comment>
<evidence type="ECO:0008006" key="3">
    <source>
        <dbReference type="Google" id="ProtNLM"/>
    </source>
</evidence>
<dbReference type="PANTHER" id="PTHR10794">
    <property type="entry name" value="ABHYDROLASE DOMAIN-CONTAINING PROTEIN"/>
    <property type="match status" value="1"/>
</dbReference>
<reference evidence="2" key="1">
    <citation type="submission" date="2019-09" db="EMBL/GenBank/DDBJ databases">
        <authorList>
            <person name="Needham M D."/>
        </authorList>
    </citation>
    <scope>NUCLEOTIDE SEQUENCE</scope>
</reference>
<dbReference type="PANTHER" id="PTHR10794:SF93">
    <property type="entry name" value="SERINE AMINOPEPTIDASE S33 DOMAIN-CONTAINING PROTEIN"/>
    <property type="match status" value="1"/>
</dbReference>
<dbReference type="EMBL" id="CABVLZ010000001">
    <property type="protein sequence ID" value="VVU94297.1"/>
    <property type="molecule type" value="Genomic_DNA"/>
</dbReference>
<proteinExistence type="inferred from homology"/>
<dbReference type="InterPro" id="IPR029058">
    <property type="entry name" value="AB_hydrolase_fold"/>
</dbReference>
<dbReference type="InterPro" id="IPR050960">
    <property type="entry name" value="AB_hydrolase_4_sf"/>
</dbReference>
<sequence>MNKIFLSLLTIIPFIFLKKKNHNDYKIIGNNKLLINKVERYMNNDGKNKLSNMYFSIQVSIYLIYNLLFLQKYETEIIEFGSGNETFHLEFIKNDAYKKKNFDKIVFYSPGLVETKIDPIISSHINYFSSKGYSFCIFWKCGAIKKENNFHLIAKPENFMEALRQIISRGYLNVFLMGISAGSYNIFKYMTSQTIEENVRASIIIAGTLELNDNLNNMPEIWKKYFSHRLKSRANQSLNCPLFSKNDDLVTIINKINDLTDINLKHESEVEKRIVNKINVPCLFLNSIDDPIVKVFNNEHYPILDSDNFIRVDTKLGGHGLYMKLENWKFNFCLFSTNIANNFFENFIQS</sequence>
<organism evidence="2">
    <name type="scientific">seawater metagenome</name>
    <dbReference type="NCBI Taxonomy" id="1561972"/>
    <lineage>
        <taxon>unclassified sequences</taxon>
        <taxon>metagenomes</taxon>
        <taxon>ecological metagenomes</taxon>
    </lineage>
</organism>
<gene>
    <name evidence="2" type="ORF">CPAV1605_17</name>
</gene>
<name>A0A5E8CH02_9ZZZZ</name>
<accession>A0A5E8CH02</accession>
<dbReference type="Gene3D" id="3.40.50.1820">
    <property type="entry name" value="alpha/beta hydrolase"/>
    <property type="match status" value="1"/>
</dbReference>
<evidence type="ECO:0000256" key="1">
    <source>
        <dbReference type="ARBA" id="ARBA00010884"/>
    </source>
</evidence>